<evidence type="ECO:0000313" key="3">
    <source>
        <dbReference type="Proteomes" id="UP000250443"/>
    </source>
</evidence>
<name>A0A2X2CJI1_PSELU</name>
<dbReference type="RefSeq" id="WP_073450566.1">
    <property type="nucleotide sequence ID" value="NZ_FQYS01000013.1"/>
</dbReference>
<evidence type="ECO:0000313" key="1">
    <source>
        <dbReference type="EMBL" id="SPZ00118.1"/>
    </source>
</evidence>
<accession>A0A2X2CJI1</accession>
<dbReference type="AlphaFoldDB" id="A0A2X2CJI1"/>
<evidence type="ECO:0000313" key="2">
    <source>
        <dbReference type="EMBL" id="SPZ00325.1"/>
    </source>
</evidence>
<proteinExistence type="predicted"/>
<sequence>MILAARNGNLIATSLIRETDEYWVLQIHDNKRILEVSKTDNHCRAFNDMADALEWAGDSELAAEFR</sequence>
<dbReference type="EMBL" id="UAUF01000002">
    <property type="protein sequence ID" value="SPZ00118.1"/>
    <property type="molecule type" value="Genomic_DNA"/>
</dbReference>
<protein>
    <submittedName>
        <fullName evidence="2">Uncharacterized protein</fullName>
    </submittedName>
</protein>
<dbReference type="Proteomes" id="UP000250443">
    <property type="component" value="Unassembled WGS sequence"/>
</dbReference>
<dbReference type="EMBL" id="UAUF01000002">
    <property type="protein sequence ID" value="SPZ00325.1"/>
    <property type="molecule type" value="Genomic_DNA"/>
</dbReference>
<gene>
    <name evidence="1" type="ORF">NCTC11842_00263</name>
    <name evidence="2" type="ORF">NCTC11842_00474</name>
</gene>
<organism evidence="2 3">
    <name type="scientific">Pseudomonas luteola</name>
    <dbReference type="NCBI Taxonomy" id="47886"/>
    <lineage>
        <taxon>Bacteria</taxon>
        <taxon>Pseudomonadati</taxon>
        <taxon>Pseudomonadota</taxon>
        <taxon>Gammaproteobacteria</taxon>
        <taxon>Pseudomonadales</taxon>
        <taxon>Pseudomonadaceae</taxon>
        <taxon>Pseudomonas</taxon>
    </lineage>
</organism>
<reference evidence="2 3" key="1">
    <citation type="submission" date="2018-06" db="EMBL/GenBank/DDBJ databases">
        <authorList>
            <consortium name="Pathogen Informatics"/>
            <person name="Doyle S."/>
        </authorList>
    </citation>
    <scope>NUCLEOTIDE SEQUENCE [LARGE SCALE GENOMIC DNA]</scope>
    <source>
        <strain evidence="2 3">NCTC11842</strain>
    </source>
</reference>